<dbReference type="Pfam" id="PF12234">
    <property type="entry name" value="Rav1p_C"/>
    <property type="match status" value="1"/>
</dbReference>
<name>A0A9P6AZI6_9AGAM</name>
<feature type="region of interest" description="Disordered" evidence="1">
    <location>
        <begin position="1320"/>
        <end position="1340"/>
    </location>
</feature>
<accession>A0A9P6AZI6</accession>
<reference evidence="3" key="1">
    <citation type="journal article" date="2020" name="Nat. Commun.">
        <title>Large-scale genome sequencing of mycorrhizal fungi provides insights into the early evolution of symbiotic traits.</title>
        <authorList>
            <person name="Miyauchi S."/>
            <person name="Kiss E."/>
            <person name="Kuo A."/>
            <person name="Drula E."/>
            <person name="Kohler A."/>
            <person name="Sanchez-Garcia M."/>
            <person name="Morin E."/>
            <person name="Andreopoulos B."/>
            <person name="Barry K.W."/>
            <person name="Bonito G."/>
            <person name="Buee M."/>
            <person name="Carver A."/>
            <person name="Chen C."/>
            <person name="Cichocki N."/>
            <person name="Clum A."/>
            <person name="Culley D."/>
            <person name="Crous P.W."/>
            <person name="Fauchery L."/>
            <person name="Girlanda M."/>
            <person name="Hayes R.D."/>
            <person name="Keri Z."/>
            <person name="LaButti K."/>
            <person name="Lipzen A."/>
            <person name="Lombard V."/>
            <person name="Magnuson J."/>
            <person name="Maillard F."/>
            <person name="Murat C."/>
            <person name="Nolan M."/>
            <person name="Ohm R.A."/>
            <person name="Pangilinan J."/>
            <person name="Pereira M.F."/>
            <person name="Perotto S."/>
            <person name="Peter M."/>
            <person name="Pfister S."/>
            <person name="Riley R."/>
            <person name="Sitrit Y."/>
            <person name="Stielow J.B."/>
            <person name="Szollosi G."/>
            <person name="Zifcakova L."/>
            <person name="Stursova M."/>
            <person name="Spatafora J.W."/>
            <person name="Tedersoo L."/>
            <person name="Vaario L.M."/>
            <person name="Yamada A."/>
            <person name="Yan M."/>
            <person name="Wang P."/>
            <person name="Xu J."/>
            <person name="Bruns T."/>
            <person name="Baldrian P."/>
            <person name="Vilgalys R."/>
            <person name="Dunand C."/>
            <person name="Henrissat B."/>
            <person name="Grigoriev I.V."/>
            <person name="Hibbett D."/>
            <person name="Nagy L.G."/>
            <person name="Martin F.M."/>
        </authorList>
    </citation>
    <scope>NUCLEOTIDE SEQUENCE</scope>
    <source>
        <strain evidence="3">UP504</strain>
    </source>
</reference>
<dbReference type="Gene3D" id="2.130.10.10">
    <property type="entry name" value="YVTN repeat-like/Quinoprotein amine dehydrogenase"/>
    <property type="match status" value="1"/>
</dbReference>
<feature type="domain" description="RAVE complex protein Rav1 C-terminal" evidence="2">
    <location>
        <begin position="612"/>
        <end position="1261"/>
    </location>
</feature>
<feature type="region of interest" description="Disordered" evidence="1">
    <location>
        <begin position="1272"/>
        <end position="1298"/>
    </location>
</feature>
<gene>
    <name evidence="3" type="ORF">BS47DRAFT_1392270</name>
</gene>
<comment type="caution">
    <text evidence="3">The sequence shown here is derived from an EMBL/GenBank/DDBJ whole genome shotgun (WGS) entry which is preliminary data.</text>
</comment>
<protein>
    <recommendedName>
        <fullName evidence="2">RAVE complex protein Rav1 C-terminal domain-containing protein</fullName>
    </recommendedName>
</protein>
<dbReference type="GO" id="GO:0043291">
    <property type="term" value="C:RAVE complex"/>
    <property type="evidence" value="ECO:0007669"/>
    <property type="project" value="TreeGrafter"/>
</dbReference>
<dbReference type="EMBL" id="MU128958">
    <property type="protein sequence ID" value="KAF9514679.1"/>
    <property type="molecule type" value="Genomic_DNA"/>
</dbReference>
<sequence>MAQTSLLSLVDAFLGTPSSPPLSLPFPSTSLILYASADTIVLLDTPSLSVVRILSFSEAFPGSSGTIACITVDKSAKLIAAGVDSRLAVWAAAASDGSLWRIHSTLLGSEPIQCIALQSGRMTLGTNSGMSMYDLDLKGDLPIWRRLWSASIPLPKTISLSPSFLYIASASPEESAVRIHSISSHHQIQIIQHPRPVVTVKWRQPLSKNSEEACLYTTTSDSVLRIFAPVIDAPNRLQLQASLDRWSFLPHNFDSADDDLMPSKKPAPIFALDRDALCKSLVPLGVVNSPISALDQGRRRKLEELKEEDWELFAYVANDGSLLVRALTNLDRRPPTLLRQFTFLQLPARTLQPSPHLLILPPTTHPGSFPTLLTSPPLRSHELHLLPFVDGAPDALLRVARGARPVDLEHVRLQSFVRTPDGGAIASIRHDGGGEIYVRDKSGRIRATGSWDGVGVGQIVLFDRGRSLAVYAGGTLRVHLFTPGTVKPSLTMCIVHTPPSIPHLLATPLSSSMTSIISITTVSISTFTLERGPLGPTLELHSVSALPLPSPPSLILPVEPMAWAHQPLQHPPDLISSPIASPSKHRYNSSNTTQDTLVSVSDQGHLSFWIPEASSTQGWMCTGSIHTGQNGIRLARCSSAKKTAIVSTEDERERLTIWDSKESEFASGLEYSHEFDDVINDLDWTSTDSDDAQSILAVGFNHRIVLLCQQRMTYFDQEAAWAILGEVDLVRYTPLPISDSIWFAGGALVIGAGHQMFHFGNPYPSSPSTEGSPSVRPSDKLTLFERVARQNGPLEDYHPQNLLQCLLWGKIELVKDVIVRLAKTLDDAADLDRGYFRWTPLPVSEYTKDRGVISSSGPARANYSYLFDESSGEDLSSNEIFGRALVSSLVRRLEETPLTHLTVNERAHLIVLIQTTLQIEEQRRSLDENGLRYLISLRLFYIINERQTTEQKSNGTNVSAETLGVRHRIRYRDIVWAFFSQSQEILLSASTEACGGRMEWKDARALVVSRHWSYTHSESSGRDHRSKSVYGWRLIGILPNPCLLYFALGKVRLVHGLWKQAAWHPEQKLMLKFLSNDFDDPRWRTAALKNAYALLSKQRFEYAAAFFLLGRSLKDAVSVCVKQLKDFQVAVALARIVENGDDGPVLKELLLNTVVPTAFKDGNRWLACWAFWKLHRRDLSVRILLTPLSDIAALLNDPIEEIGNPHYDDPSLALLFRQLKSKSLQTVKGSTEISGRTEFNFVLQIVRVFCRMGCHALALDLVMHWSFDQSSNAKASSQSPHEDSAAGKSPPPPARSPVFGIQARRQSFLVIDMEIPSLPATRPPSPDLRLSGPMGSSSSVRPAALSAARESEETEEIDMAKADVQAKRTGLGNLMQSAKKDVQVAEFDINTFF</sequence>
<organism evidence="3 4">
    <name type="scientific">Hydnum rufescens UP504</name>
    <dbReference type="NCBI Taxonomy" id="1448309"/>
    <lineage>
        <taxon>Eukaryota</taxon>
        <taxon>Fungi</taxon>
        <taxon>Dikarya</taxon>
        <taxon>Basidiomycota</taxon>
        <taxon>Agaricomycotina</taxon>
        <taxon>Agaricomycetes</taxon>
        <taxon>Cantharellales</taxon>
        <taxon>Hydnaceae</taxon>
        <taxon>Hydnum</taxon>
    </lineage>
</organism>
<dbReference type="Proteomes" id="UP000886523">
    <property type="component" value="Unassembled WGS sequence"/>
</dbReference>
<dbReference type="InterPro" id="IPR015943">
    <property type="entry name" value="WD40/YVTN_repeat-like_dom_sf"/>
</dbReference>
<dbReference type="PANTHER" id="PTHR13950:SF9">
    <property type="entry name" value="RABCONNECTIN-3A"/>
    <property type="match status" value="1"/>
</dbReference>
<evidence type="ECO:0000259" key="2">
    <source>
        <dbReference type="Pfam" id="PF12234"/>
    </source>
</evidence>
<evidence type="ECO:0000256" key="1">
    <source>
        <dbReference type="SAM" id="MobiDB-lite"/>
    </source>
</evidence>
<dbReference type="OrthoDB" id="342131at2759"/>
<dbReference type="GO" id="GO:0007035">
    <property type="term" value="P:vacuolar acidification"/>
    <property type="evidence" value="ECO:0007669"/>
    <property type="project" value="TreeGrafter"/>
</dbReference>
<dbReference type="InterPro" id="IPR022033">
    <property type="entry name" value="Rav1p_C"/>
</dbReference>
<dbReference type="InterPro" id="IPR052208">
    <property type="entry name" value="DmX-like/RAVE_component"/>
</dbReference>
<proteinExistence type="predicted"/>
<evidence type="ECO:0000313" key="3">
    <source>
        <dbReference type="EMBL" id="KAF9514679.1"/>
    </source>
</evidence>
<dbReference type="PANTHER" id="PTHR13950">
    <property type="entry name" value="RABCONNECTIN-RELATED"/>
    <property type="match status" value="1"/>
</dbReference>
<evidence type="ECO:0000313" key="4">
    <source>
        <dbReference type="Proteomes" id="UP000886523"/>
    </source>
</evidence>
<keyword evidence="4" id="KW-1185">Reference proteome</keyword>
<dbReference type="SUPFAM" id="SSF69322">
    <property type="entry name" value="Tricorn protease domain 2"/>
    <property type="match status" value="2"/>
</dbReference>